<dbReference type="InterPro" id="IPR044000">
    <property type="entry name" value="Phage_tube_2"/>
</dbReference>
<keyword evidence="2" id="KW-1185">Reference proteome</keyword>
<dbReference type="EMBL" id="OQ709222">
    <property type="protein sequence ID" value="WGH21925.1"/>
    <property type="molecule type" value="Genomic_DNA"/>
</dbReference>
<organism evidence="1 2">
    <name type="scientific">Rhodococcus phage Trogglehumper</name>
    <dbReference type="NCBI Taxonomy" id="3038381"/>
    <lineage>
        <taxon>Viruses</taxon>
        <taxon>Duplodnaviria</taxon>
        <taxon>Heunggongvirae</taxon>
        <taxon>Uroviricota</taxon>
        <taxon>Caudoviricetes</taxon>
        <taxon>Caudoviricetes incertae sedis</taxon>
        <taxon>Trogglehumpervirus</taxon>
        <taxon>Trogglehumpervirus trogglehumper</taxon>
    </lineage>
</organism>
<name>A0AAF0K217_9CAUD</name>
<proteinExistence type="predicted"/>
<evidence type="ECO:0000313" key="2">
    <source>
        <dbReference type="Proteomes" id="UP001242841"/>
    </source>
</evidence>
<reference evidence="1" key="1">
    <citation type="submission" date="2023-03" db="EMBL/GenBank/DDBJ databases">
        <authorList>
            <person name="Aguilar E."/>
            <person name="Antigua R."/>
            <person name="Antonino C."/>
            <person name="Bisram R."/>
            <person name="Chen J."/>
            <person name="Davilmar B."/>
            <person name="Del R.K."/>
            <person name="Germosen J."/>
            <person name="Hernandez J."/>
            <person name="Kelloggs L."/>
            <person name="Lema C."/>
            <person name="Li J."/>
            <person name="Melendez A."/>
            <person name="Mohammed I."/>
            <person name="Ryan A."/>
            <person name="Singh S."/>
            <person name="Tariq H."/>
            <person name="Golebiewska U.P."/>
            <person name="Russell D.A."/>
            <person name="Jacobs-Sera D."/>
            <person name="Hatfull G.F."/>
        </authorList>
    </citation>
    <scope>NUCLEOTIDE SEQUENCE</scope>
</reference>
<protein>
    <submittedName>
        <fullName evidence="1">Major tail protein</fullName>
    </submittedName>
</protein>
<dbReference type="Pfam" id="PF18906">
    <property type="entry name" value="Phage_tube_2"/>
    <property type="match status" value="1"/>
</dbReference>
<gene>
    <name evidence="1" type="primary">41</name>
    <name evidence="1" type="ORF">SEA_TROGGLEHUMPER_41</name>
</gene>
<dbReference type="Proteomes" id="UP001242841">
    <property type="component" value="Segment"/>
</dbReference>
<evidence type="ECO:0000313" key="1">
    <source>
        <dbReference type="EMBL" id="WGH21925.1"/>
    </source>
</evidence>
<accession>A0AAF0K217</accession>
<sequence>MGSFSSQSGQVIVRSQTAPGIPNSDLETAGVAVRLRSGSMAINRDVLTLDPEIGGGRDTGDAYLGPANYSGDYEMYPRFESIGSFLLGGFGSVNTVTTAGLSAHTFTPVDGQLPFMTVYEEISDAFERYLYTDAVVNTLHFEADANGLMQATAGMIAREQETGVADIDGSDLFDTTATGTGSSVFITYKNLALPAKSFSWDLTNNVEDDDFRLGSLIVADLTAKEREITGSVSIRHKDALLLRQASLGTPTATEVGGLTTKEEMTIELRSYATIPGVTPATPYSLKFVMPYVMFSPAAAAPSGSDVLENDLEFTALRLDPSQPIMTAVLKNGQATIA</sequence>